<evidence type="ECO:0000256" key="1">
    <source>
        <dbReference type="SAM" id="MobiDB-lite"/>
    </source>
</evidence>
<keyword evidence="2" id="KW-0472">Membrane</keyword>
<dbReference type="InterPro" id="IPR015943">
    <property type="entry name" value="WD40/YVTN_repeat-like_dom_sf"/>
</dbReference>
<dbReference type="SUPFAM" id="SSF50998">
    <property type="entry name" value="Quinoprotein alcohol dehydrogenase-like"/>
    <property type="match status" value="1"/>
</dbReference>
<dbReference type="Proteomes" id="UP000006906">
    <property type="component" value="Chromosome 1"/>
</dbReference>
<proteinExistence type="predicted"/>
<dbReference type="KEGG" id="cre:CHLRE_01g032400v5"/>
<protein>
    <submittedName>
        <fullName evidence="3">Uncharacterized protein</fullName>
    </submittedName>
</protein>
<dbReference type="InParanoid" id="A0A2K3E6W2"/>
<dbReference type="GeneID" id="5715401"/>
<reference evidence="3 4" key="1">
    <citation type="journal article" date="2007" name="Science">
        <title>The Chlamydomonas genome reveals the evolution of key animal and plant functions.</title>
        <authorList>
            <person name="Merchant S.S."/>
            <person name="Prochnik S.E."/>
            <person name="Vallon O."/>
            <person name="Harris E.H."/>
            <person name="Karpowicz S.J."/>
            <person name="Witman G.B."/>
            <person name="Terry A."/>
            <person name="Salamov A."/>
            <person name="Fritz-Laylin L.K."/>
            <person name="Marechal-Drouard L."/>
            <person name="Marshall W.F."/>
            <person name="Qu L.H."/>
            <person name="Nelson D.R."/>
            <person name="Sanderfoot A.A."/>
            <person name="Spalding M.H."/>
            <person name="Kapitonov V.V."/>
            <person name="Ren Q."/>
            <person name="Ferris P."/>
            <person name="Lindquist E."/>
            <person name="Shapiro H."/>
            <person name="Lucas S.M."/>
            <person name="Grimwood J."/>
            <person name="Schmutz J."/>
            <person name="Cardol P."/>
            <person name="Cerutti H."/>
            <person name="Chanfreau G."/>
            <person name="Chen C.L."/>
            <person name="Cognat V."/>
            <person name="Croft M.T."/>
            <person name="Dent R."/>
            <person name="Dutcher S."/>
            <person name="Fernandez E."/>
            <person name="Fukuzawa H."/>
            <person name="Gonzalez-Ballester D."/>
            <person name="Gonzalez-Halphen D."/>
            <person name="Hallmann A."/>
            <person name="Hanikenne M."/>
            <person name="Hippler M."/>
            <person name="Inwood W."/>
            <person name="Jabbari K."/>
            <person name="Kalanon M."/>
            <person name="Kuras R."/>
            <person name="Lefebvre P.A."/>
            <person name="Lemaire S.D."/>
            <person name="Lobanov A.V."/>
            <person name="Lohr M."/>
            <person name="Manuell A."/>
            <person name="Meier I."/>
            <person name="Mets L."/>
            <person name="Mittag M."/>
            <person name="Mittelmeier T."/>
            <person name="Moroney J.V."/>
            <person name="Moseley J."/>
            <person name="Napoli C."/>
            <person name="Nedelcu A.M."/>
            <person name="Niyogi K."/>
            <person name="Novoselov S.V."/>
            <person name="Paulsen I.T."/>
            <person name="Pazour G."/>
            <person name="Purton S."/>
            <person name="Ral J.P."/>
            <person name="Riano-Pachon D.M."/>
            <person name="Riekhof W."/>
            <person name="Rymarquis L."/>
            <person name="Schroda M."/>
            <person name="Stern D."/>
            <person name="Umen J."/>
            <person name="Willows R."/>
            <person name="Wilson N."/>
            <person name="Zimmer S.L."/>
            <person name="Allmer J."/>
            <person name="Balk J."/>
            <person name="Bisova K."/>
            <person name="Chen C.J."/>
            <person name="Elias M."/>
            <person name="Gendler K."/>
            <person name="Hauser C."/>
            <person name="Lamb M.R."/>
            <person name="Ledford H."/>
            <person name="Long J.C."/>
            <person name="Minagawa J."/>
            <person name="Page M.D."/>
            <person name="Pan J."/>
            <person name="Pootakham W."/>
            <person name="Roje S."/>
            <person name="Rose A."/>
            <person name="Stahlberg E."/>
            <person name="Terauchi A.M."/>
            <person name="Yang P."/>
            <person name="Ball S."/>
            <person name="Bowler C."/>
            <person name="Dieckmann C.L."/>
            <person name="Gladyshev V.N."/>
            <person name="Green P."/>
            <person name="Jorgensen R."/>
            <person name="Mayfield S."/>
            <person name="Mueller-Roeber B."/>
            <person name="Rajamani S."/>
            <person name="Sayre R.T."/>
            <person name="Brokstein P."/>
            <person name="Dubchak I."/>
            <person name="Goodstein D."/>
            <person name="Hornick L."/>
            <person name="Huang Y.W."/>
            <person name="Jhaveri J."/>
            <person name="Luo Y."/>
            <person name="Martinez D."/>
            <person name="Ngau W.C."/>
            <person name="Otillar B."/>
            <person name="Poliakov A."/>
            <person name="Porter A."/>
            <person name="Szajkowski L."/>
            <person name="Werner G."/>
            <person name="Zhou K."/>
            <person name="Grigoriev I.V."/>
            <person name="Rokhsar D.S."/>
            <person name="Grossman A.R."/>
        </authorList>
    </citation>
    <scope>NUCLEOTIDE SEQUENCE [LARGE SCALE GENOMIC DNA]</scope>
    <source>
        <strain evidence="4">CC-503</strain>
    </source>
</reference>
<dbReference type="Gramene" id="PNW88504">
    <property type="protein sequence ID" value="PNW88504"/>
    <property type="gene ID" value="CHLRE_01g032400v5"/>
</dbReference>
<name>A0A2K3E6W2_CHLRE</name>
<dbReference type="RefSeq" id="XP_042928572.1">
    <property type="nucleotide sequence ID" value="XM_043058658.1"/>
</dbReference>
<sequence>MQAVPVRGKLGHASKSIKFLSPRARRLLSLLFLGGVFFFAFLSFSTHVRDPEASNSRSGKKGQVKAGSALRRALSSATDGVSTISAVHVEAGTSEPVPRKPVRLLLASHNRLFWYSVDDNTTQVLHEGEGVHYGVFPGDFDADGTLKSVWNVIRPHNWHPKTSEEHLVQLDADSGKELSRVRIKSRFTHDAVRRGDRVYVANTEGGEVQELQFPSMKKLRSMSLFTLRQHVNTLAPLDGGSVWVVLHNLGKSEAVKIDLAADPRPRVVAQVKGVGHKAHGLVAWGSSFVVLDSENGALSLVNPSTGEVKRHFKFPGEEDPPKFLKGLCVVDDVAYFGVNVWGSRDSRDSADNEAELAAVDLVSGELLWRRRVPTHGLLNIVAAPQLGEASTYRAMASAGGVAAAVGAGAGAGDAASGDAASSGVAGGVSVEDAAALGTATAKEVADSARQHRVAAERRDGRRREALAKHHAEARAGDAAGKGEGSAEEGAEGRRRHGHKQGHGGRGKKASLEELTASEGTSGSTSSGGSGGDEVVAAAAKRGVTTGIEDDGVKAATRKLIDMGYTPKTKGHWASGHPRLDLKLKDTPRAFEAGIQLPLTTVDITKLRDLVLNMPDDMWTPERQRRENAAVDGRKDNMAKFKPGVEALYMVFSDQSTEHVYRFPYYDYFKEAIEPILEKVVGKEDMDKVVRLQFARMKPGAEIKVHKDMGGYARFAHRIHLPIVTHPNVSFEVCPNEDGRKLGRRMSQAHSAAAEHDCVSIPMAEGMVFELNNRVSHLVLNKSNVKRVQMVVDVAEDPRSPRRLKPGTICNYEHAVMVCPQENTLPDY</sequence>
<dbReference type="Gene3D" id="2.60.120.330">
    <property type="entry name" value="B-lactam Antibiotic, Isopenicillin N Synthase, Chain"/>
    <property type="match status" value="1"/>
</dbReference>
<keyword evidence="2" id="KW-0812">Transmembrane</keyword>
<dbReference type="AlphaFoldDB" id="A0A2K3E6W2"/>
<evidence type="ECO:0000313" key="3">
    <source>
        <dbReference type="EMBL" id="PNW88504.1"/>
    </source>
</evidence>
<evidence type="ECO:0000256" key="2">
    <source>
        <dbReference type="SAM" id="Phobius"/>
    </source>
</evidence>
<dbReference type="SUPFAM" id="SSF51197">
    <property type="entry name" value="Clavaminate synthase-like"/>
    <property type="match status" value="1"/>
</dbReference>
<organism evidence="3 4">
    <name type="scientific">Chlamydomonas reinhardtii</name>
    <name type="common">Chlamydomonas smithii</name>
    <dbReference type="NCBI Taxonomy" id="3055"/>
    <lineage>
        <taxon>Eukaryota</taxon>
        <taxon>Viridiplantae</taxon>
        <taxon>Chlorophyta</taxon>
        <taxon>core chlorophytes</taxon>
        <taxon>Chlorophyceae</taxon>
        <taxon>CS clade</taxon>
        <taxon>Chlamydomonadales</taxon>
        <taxon>Chlamydomonadaceae</taxon>
        <taxon>Chlamydomonas</taxon>
    </lineage>
</organism>
<feature type="compositionally biased region" description="Basic and acidic residues" evidence="1">
    <location>
        <begin position="443"/>
        <end position="475"/>
    </location>
</feature>
<keyword evidence="4" id="KW-1185">Reference proteome</keyword>
<dbReference type="OMA" id="VSRPHNW"/>
<feature type="region of interest" description="Disordered" evidence="1">
    <location>
        <begin position="441"/>
        <end position="510"/>
    </location>
</feature>
<gene>
    <name evidence="3" type="ORF">CHLRE_01g032400v5</name>
</gene>
<evidence type="ECO:0000313" key="4">
    <source>
        <dbReference type="Proteomes" id="UP000006906"/>
    </source>
</evidence>
<feature type="compositionally biased region" description="Basic residues" evidence="1">
    <location>
        <begin position="493"/>
        <end position="508"/>
    </location>
</feature>
<dbReference type="Gene3D" id="2.130.10.10">
    <property type="entry name" value="YVTN repeat-like/Quinoprotein amine dehydrogenase"/>
    <property type="match status" value="1"/>
</dbReference>
<dbReference type="EMBL" id="CM008962">
    <property type="protein sequence ID" value="PNW88504.1"/>
    <property type="molecule type" value="Genomic_DNA"/>
</dbReference>
<dbReference type="OrthoDB" id="411451at2759"/>
<keyword evidence="2" id="KW-1133">Transmembrane helix</keyword>
<dbReference type="InterPro" id="IPR011047">
    <property type="entry name" value="Quinoprotein_ADH-like_sf"/>
</dbReference>
<feature type="transmembrane region" description="Helical" evidence="2">
    <location>
        <begin position="27"/>
        <end position="48"/>
    </location>
</feature>
<dbReference type="ExpressionAtlas" id="A0A2K3E6W2">
    <property type="expression patterns" value="baseline"/>
</dbReference>
<accession>A0A2K3E6W2</accession>
<dbReference type="InterPro" id="IPR027443">
    <property type="entry name" value="IPNS-like_sf"/>
</dbReference>